<dbReference type="SUPFAM" id="SSF53448">
    <property type="entry name" value="Nucleotide-diphospho-sugar transferases"/>
    <property type="match status" value="1"/>
</dbReference>
<accession>X1QDW1</accession>
<protein>
    <recommendedName>
        <fullName evidence="1">Glycosyltransferase 2-like domain-containing protein</fullName>
    </recommendedName>
</protein>
<reference evidence="2" key="1">
    <citation type="journal article" date="2014" name="Front. Microbiol.">
        <title>High frequency of phylogenetically diverse reductive dehalogenase-homologous genes in deep subseafloor sedimentary metagenomes.</title>
        <authorList>
            <person name="Kawai M."/>
            <person name="Futagami T."/>
            <person name="Toyoda A."/>
            <person name="Takaki Y."/>
            <person name="Nishi S."/>
            <person name="Hori S."/>
            <person name="Arai W."/>
            <person name="Tsubouchi T."/>
            <person name="Morono Y."/>
            <person name="Uchiyama I."/>
            <person name="Ito T."/>
            <person name="Fujiyama A."/>
            <person name="Inagaki F."/>
            <person name="Takami H."/>
        </authorList>
    </citation>
    <scope>NUCLEOTIDE SEQUENCE</scope>
    <source>
        <strain evidence="2">Expedition CK06-06</strain>
    </source>
</reference>
<gene>
    <name evidence="2" type="ORF">S06H3_42781</name>
</gene>
<feature type="domain" description="Glycosyltransferase 2-like" evidence="1">
    <location>
        <begin position="11"/>
        <end position="119"/>
    </location>
</feature>
<dbReference type="Gene3D" id="3.90.550.10">
    <property type="entry name" value="Spore Coat Polysaccharide Biosynthesis Protein SpsA, Chain A"/>
    <property type="match status" value="1"/>
</dbReference>
<dbReference type="AlphaFoldDB" id="X1QDW1"/>
<dbReference type="PANTHER" id="PTHR43630:SF2">
    <property type="entry name" value="GLYCOSYLTRANSFERASE"/>
    <property type="match status" value="1"/>
</dbReference>
<comment type="caution">
    <text evidence="2">The sequence shown here is derived from an EMBL/GenBank/DDBJ whole genome shotgun (WGS) entry which is preliminary data.</text>
</comment>
<evidence type="ECO:0000259" key="1">
    <source>
        <dbReference type="Pfam" id="PF00535"/>
    </source>
</evidence>
<organism evidence="2">
    <name type="scientific">marine sediment metagenome</name>
    <dbReference type="NCBI Taxonomy" id="412755"/>
    <lineage>
        <taxon>unclassified sequences</taxon>
        <taxon>metagenomes</taxon>
        <taxon>ecological metagenomes</taxon>
    </lineage>
</organism>
<dbReference type="PANTHER" id="PTHR43630">
    <property type="entry name" value="POLY-BETA-1,6-N-ACETYL-D-GLUCOSAMINE SYNTHASE"/>
    <property type="match status" value="1"/>
</dbReference>
<proteinExistence type="predicted"/>
<name>X1QDW1_9ZZZZ</name>
<evidence type="ECO:0000313" key="2">
    <source>
        <dbReference type="EMBL" id="GAI41449.1"/>
    </source>
</evidence>
<dbReference type="Pfam" id="PF00535">
    <property type="entry name" value="Glycos_transf_2"/>
    <property type="match status" value="1"/>
</dbReference>
<dbReference type="InterPro" id="IPR029044">
    <property type="entry name" value="Nucleotide-diphossugar_trans"/>
</dbReference>
<dbReference type="InterPro" id="IPR001173">
    <property type="entry name" value="Glyco_trans_2-like"/>
</dbReference>
<sequence>MYSIPMKPKISIIVPTLNEEKLIASTLKNVRRVAPEAEIIVVDGGSRDNTVKIARGYAKVLVEHGNVGFARNTGAKMSEGDILVFLDADTTITRQFIDEVLKTFNDPNVVGAGGLILHQKINQFE</sequence>
<feature type="non-terminal residue" evidence="2">
    <location>
        <position position="125"/>
    </location>
</feature>
<dbReference type="EMBL" id="BARV01026483">
    <property type="protein sequence ID" value="GAI41449.1"/>
    <property type="molecule type" value="Genomic_DNA"/>
</dbReference>